<organism evidence="1">
    <name type="scientific">Microviridae sp. ct79Q5</name>
    <dbReference type="NCBI Taxonomy" id="2826727"/>
    <lineage>
        <taxon>Viruses</taxon>
        <taxon>Monodnaviria</taxon>
        <taxon>Sangervirae</taxon>
        <taxon>Phixviricota</taxon>
        <taxon>Malgrandaviricetes</taxon>
        <taxon>Petitvirales</taxon>
        <taxon>Microviridae</taxon>
    </lineage>
</organism>
<evidence type="ECO:0000313" key="1">
    <source>
        <dbReference type="EMBL" id="DAD97291.1"/>
    </source>
</evidence>
<accession>A0A8S5NTB1</accession>
<sequence>MKNRHQWEVEDLRKAGLNPILSAGGQGTSGNAPVIEPVDVAGAMHSGADTELKQAQAKQVEVQNSALAADTELKKAQTEVAKEASTLTYAQAVGQGWQNRIYDETLKQAQNATENSALATERNRMVFDYMKQNPAAWKAGQFMQLLNPFGTAAPVVNSAVGAARLAK</sequence>
<protein>
    <submittedName>
        <fullName evidence="1">DNA pilot protein</fullName>
    </submittedName>
</protein>
<proteinExistence type="predicted"/>
<name>A0A8S5NTB1_9VIRU</name>
<dbReference type="EMBL" id="BK015236">
    <property type="protein sequence ID" value="DAD97291.1"/>
    <property type="molecule type" value="Genomic_DNA"/>
</dbReference>
<reference evidence="1" key="1">
    <citation type="journal article" date="2021" name="Proc. Natl. Acad. Sci. U.S.A.">
        <title>A Catalog of Tens of Thousands of Viruses from Human Metagenomes Reveals Hidden Associations with Chronic Diseases.</title>
        <authorList>
            <person name="Tisza M.J."/>
            <person name="Buck C.B."/>
        </authorList>
    </citation>
    <scope>NUCLEOTIDE SEQUENCE</scope>
    <source>
        <strain evidence="1">Ct79Q5</strain>
    </source>
</reference>